<keyword evidence="2" id="KW-1185">Reference proteome</keyword>
<dbReference type="AlphaFoldDB" id="A0AAV3PTD2"/>
<evidence type="ECO:0008006" key="3">
    <source>
        <dbReference type="Google" id="ProtNLM"/>
    </source>
</evidence>
<dbReference type="EMBL" id="BAABME010002368">
    <property type="protein sequence ID" value="GAA0154318.1"/>
    <property type="molecule type" value="Genomic_DNA"/>
</dbReference>
<evidence type="ECO:0000313" key="2">
    <source>
        <dbReference type="Proteomes" id="UP001454036"/>
    </source>
</evidence>
<comment type="caution">
    <text evidence="1">The sequence shown here is derived from an EMBL/GenBank/DDBJ whole genome shotgun (WGS) entry which is preliminary data.</text>
</comment>
<dbReference type="GO" id="GO:0003676">
    <property type="term" value="F:nucleic acid binding"/>
    <property type="evidence" value="ECO:0007669"/>
    <property type="project" value="InterPro"/>
</dbReference>
<evidence type="ECO:0000313" key="1">
    <source>
        <dbReference type="EMBL" id="GAA0154318.1"/>
    </source>
</evidence>
<dbReference type="InterPro" id="IPR036397">
    <property type="entry name" value="RNaseH_sf"/>
</dbReference>
<dbReference type="Proteomes" id="UP001454036">
    <property type="component" value="Unassembled WGS sequence"/>
</dbReference>
<organism evidence="1 2">
    <name type="scientific">Lithospermum erythrorhizon</name>
    <name type="common">Purple gromwell</name>
    <name type="synonym">Lithospermum officinale var. erythrorhizon</name>
    <dbReference type="NCBI Taxonomy" id="34254"/>
    <lineage>
        <taxon>Eukaryota</taxon>
        <taxon>Viridiplantae</taxon>
        <taxon>Streptophyta</taxon>
        <taxon>Embryophyta</taxon>
        <taxon>Tracheophyta</taxon>
        <taxon>Spermatophyta</taxon>
        <taxon>Magnoliopsida</taxon>
        <taxon>eudicotyledons</taxon>
        <taxon>Gunneridae</taxon>
        <taxon>Pentapetalae</taxon>
        <taxon>asterids</taxon>
        <taxon>lamiids</taxon>
        <taxon>Boraginales</taxon>
        <taxon>Boraginaceae</taxon>
        <taxon>Boraginoideae</taxon>
        <taxon>Lithospermeae</taxon>
        <taxon>Lithospermum</taxon>
    </lineage>
</organism>
<accession>A0AAV3PTD2</accession>
<gene>
    <name evidence="1" type="ORF">LIER_12335</name>
</gene>
<name>A0AAV3PTD2_LITER</name>
<dbReference type="SUPFAM" id="SSF53098">
    <property type="entry name" value="Ribonuclease H-like"/>
    <property type="match status" value="1"/>
</dbReference>
<dbReference type="Gene3D" id="3.30.420.10">
    <property type="entry name" value="Ribonuclease H-like superfamily/Ribonuclease H"/>
    <property type="match status" value="2"/>
</dbReference>
<dbReference type="InterPro" id="IPR012337">
    <property type="entry name" value="RNaseH-like_sf"/>
</dbReference>
<protein>
    <recommendedName>
        <fullName evidence="3">RNase H type-1 domain-containing protein</fullName>
    </recommendedName>
</protein>
<proteinExistence type="predicted"/>
<reference evidence="1 2" key="1">
    <citation type="submission" date="2024-01" db="EMBL/GenBank/DDBJ databases">
        <title>The complete chloroplast genome sequence of Lithospermum erythrorhizon: insights into the phylogenetic relationship among Boraginaceae species and the maternal lineages of purple gromwells.</title>
        <authorList>
            <person name="Okada T."/>
            <person name="Watanabe K."/>
        </authorList>
    </citation>
    <scope>NUCLEOTIDE SEQUENCE [LARGE SCALE GENOMIC DNA]</scope>
</reference>
<sequence length="142" mass="16209">MDQVKGVCGVKHEPLVKYHMNVIQQPKGFKKVIFEHIPHAQNVEADHLSRLATTYYDELPRGVYVKVREVPAYEEVQHQSTTYMTPILNPIPFAMWGMDLVGKFPKAMGSLEYAVVAVDYFSKRVEDAPLKETGSDIIVRFL</sequence>